<dbReference type="Gene3D" id="3.20.20.80">
    <property type="entry name" value="Glycosidases"/>
    <property type="match status" value="1"/>
</dbReference>
<reference evidence="2 3" key="1">
    <citation type="submission" date="2022-05" db="EMBL/GenBank/DDBJ databases">
        <title>Genome Sequencing of Bee-Associated Microbes.</title>
        <authorList>
            <person name="Dunlap C."/>
        </authorList>
    </citation>
    <scope>NUCLEOTIDE SEQUENCE [LARGE SCALE GENOMIC DNA]</scope>
    <source>
        <strain evidence="2 3">NRRL B-14421</strain>
    </source>
</reference>
<evidence type="ECO:0000313" key="2">
    <source>
        <dbReference type="EMBL" id="MCY9694827.1"/>
    </source>
</evidence>
<organism evidence="2 3">
    <name type="scientific">Paenibacillus alginolyticus</name>
    <dbReference type="NCBI Taxonomy" id="59839"/>
    <lineage>
        <taxon>Bacteria</taxon>
        <taxon>Bacillati</taxon>
        <taxon>Bacillota</taxon>
        <taxon>Bacilli</taxon>
        <taxon>Bacillales</taxon>
        <taxon>Paenibacillaceae</taxon>
        <taxon>Paenibacillus</taxon>
    </lineage>
</organism>
<dbReference type="InterPro" id="IPR028212">
    <property type="entry name" value="GHL6"/>
</dbReference>
<dbReference type="InterPro" id="IPR029062">
    <property type="entry name" value="Class_I_gatase-like"/>
</dbReference>
<accession>A0ABT4GF61</accession>
<dbReference type="Proteomes" id="UP001527099">
    <property type="component" value="Unassembled WGS sequence"/>
</dbReference>
<dbReference type="Gene3D" id="3.40.50.880">
    <property type="match status" value="1"/>
</dbReference>
<proteinExistence type="predicted"/>
<dbReference type="RefSeq" id="WP_268616376.1">
    <property type="nucleotide sequence ID" value="NZ_JAMDMX010000055.1"/>
</dbReference>
<dbReference type="Pfam" id="PF14871">
    <property type="entry name" value="GHL6"/>
    <property type="match status" value="1"/>
</dbReference>
<dbReference type="CDD" id="cd03143">
    <property type="entry name" value="A4_beta-galactosidase_middle_domain"/>
    <property type="match status" value="1"/>
</dbReference>
<feature type="domain" description="Beta-galactosidase trimerisation" evidence="1">
    <location>
        <begin position="387"/>
        <end position="542"/>
    </location>
</feature>
<keyword evidence="3" id="KW-1185">Reference proteome</keyword>
<name>A0ABT4GF61_9BACL</name>
<dbReference type="EMBL" id="JAMDMX010000055">
    <property type="protein sequence ID" value="MCY9694827.1"/>
    <property type="molecule type" value="Genomic_DNA"/>
</dbReference>
<evidence type="ECO:0000313" key="3">
    <source>
        <dbReference type="Proteomes" id="UP001527099"/>
    </source>
</evidence>
<protein>
    <submittedName>
        <fullName evidence="2">Beta-galactosidase trimerization domain-containing protein</fullName>
    </submittedName>
</protein>
<gene>
    <name evidence="2" type="ORF">M5X19_18235</name>
</gene>
<dbReference type="SUPFAM" id="SSF51445">
    <property type="entry name" value="(Trans)glycosidases"/>
    <property type="match status" value="1"/>
</dbReference>
<dbReference type="InterPro" id="IPR017853">
    <property type="entry name" value="GH"/>
</dbReference>
<dbReference type="Pfam" id="PF08532">
    <property type="entry name" value="Glyco_hydro_42M"/>
    <property type="match status" value="1"/>
</dbReference>
<dbReference type="InterPro" id="IPR013738">
    <property type="entry name" value="Beta_galactosidase_Trimer"/>
</dbReference>
<sequence>MKSFKSIRYRQVHLDFHTSEHITGVGRNFDEDQFISCLQSAQVDTINVFAMCHHGWSYFDTKVGKPHPHLETNLLPRMLDACSKNDIEAPIYMTVGFNELSAREHPEWVAIAPEGDDPYGPPKSNPEDPRSTGFDGWHMLCLNTPYLQYLLDYTKEVMERFQPVGIFYDIVGEYPCVCSYCRDSFKEMSLDENNPDHRKQLAKKVYLNYLQKTSELIWSLNPETRLYHNCCTEKMGEKQYYPFYSHYDIESLPTGGWGYDYFTSMVRYIRKQDFQYLGMTGKFHKSWGEFGGFKNPAALKYECQQMLAFGARICIGDQLHPDGRMDEETYRIIGEAFDGIAAKEPWCKDTTSISEIAILSANALMDAEESRTSDMGAYMMLEEGHYLFDIIDDSMDFSVYRIIVLPDCIRVSDALQRKLEDYIAGGGNLILSAESGLRSDRPEFALDLGVEFIGKSEWDVDYTLITDQLTGSLVRSPFLNYESGYKVQVDSAEVLAQSYRPYFNRRYGHFCSHLHAPAKEEADYPAVVKHGNITYIAQPLFRLYRKHGVQLYRDLFLACVKQFISTPTVKTDLPSAGKVNLTRQPNETDYVLHLLYAVPILRGDTQVIEDVLTLKDISVQIKLDEKVKQVMLLPEMTMIPHMTDEEGYTSVSVSLTGHQMVLFQT</sequence>
<evidence type="ECO:0000259" key="1">
    <source>
        <dbReference type="Pfam" id="PF08532"/>
    </source>
</evidence>
<comment type="caution">
    <text evidence="2">The sequence shown here is derived from an EMBL/GenBank/DDBJ whole genome shotgun (WGS) entry which is preliminary data.</text>
</comment>
<dbReference type="SUPFAM" id="SSF52317">
    <property type="entry name" value="Class I glutamine amidotransferase-like"/>
    <property type="match status" value="1"/>
</dbReference>